<sequence length="244" mass="27052">MTTLCRELRAEGVTTKSWTTLKDKSRAGKLIDKGYLYKLFQNPVFIGIAAYKGQHFAGEHEAILDRVVWEQVQAMLGRGEPEQRARQNRQGVAPALLKGLIFADDGWAMTPAYTQKGAKFYRYYVNTASMKIGKEACSVSRVPAGEIEAAVIAQVRKVLQAPEMMSQAIREVVALDPAADAQDVITTLQSIEPVWDELFPAEQARIIQLLVDRVTVSPTGLRIDMKMAGMKDLIQSVMPARKVA</sequence>
<dbReference type="Pfam" id="PF13408">
    <property type="entry name" value="Zn_ribbon_recom"/>
    <property type="match status" value="1"/>
</dbReference>
<evidence type="ECO:0000313" key="4">
    <source>
        <dbReference type="Proteomes" id="UP000020077"/>
    </source>
</evidence>
<name>A0A080LV46_9PROT</name>
<dbReference type="GO" id="GO:0003677">
    <property type="term" value="F:DNA binding"/>
    <property type="evidence" value="ECO:0007669"/>
    <property type="project" value="InterPro"/>
</dbReference>
<dbReference type="AlphaFoldDB" id="A0A080LV46"/>
<protein>
    <recommendedName>
        <fullName evidence="2">Recombinase domain-containing protein</fullName>
    </recommendedName>
</protein>
<dbReference type="PROSITE" id="PS51737">
    <property type="entry name" value="RECOMBINASE_DNA_BIND"/>
    <property type="match status" value="1"/>
</dbReference>
<proteinExistence type="inferred from homology"/>
<dbReference type="Proteomes" id="UP000020077">
    <property type="component" value="Unassembled WGS sequence"/>
</dbReference>
<evidence type="ECO:0000313" key="3">
    <source>
        <dbReference type="EMBL" id="KFB72466.1"/>
    </source>
</evidence>
<dbReference type="Gene3D" id="3.90.1750.20">
    <property type="entry name" value="Putative Large Serine Recombinase, Chain B, Domain 2"/>
    <property type="match status" value="1"/>
</dbReference>
<evidence type="ECO:0000259" key="2">
    <source>
        <dbReference type="PROSITE" id="PS51737"/>
    </source>
</evidence>
<dbReference type="InterPro" id="IPR050639">
    <property type="entry name" value="SSR_resolvase"/>
</dbReference>
<reference evidence="3 4" key="1">
    <citation type="submission" date="2014-02" db="EMBL/GenBank/DDBJ databases">
        <title>Expanding our view of genomic diversity in Candidatus Accumulibacter clades.</title>
        <authorList>
            <person name="Skennerton C.T."/>
            <person name="Barr J.J."/>
            <person name="Slater F.R."/>
            <person name="Bond P.L."/>
            <person name="Tyson G.W."/>
        </authorList>
    </citation>
    <scope>NUCLEOTIDE SEQUENCE [LARGE SCALE GENOMIC DNA]</scope>
    <source>
        <strain evidence="4">BA-91</strain>
    </source>
</reference>
<dbReference type="PANTHER" id="PTHR30461">
    <property type="entry name" value="DNA-INVERTASE FROM LAMBDOID PROPHAGE"/>
    <property type="match status" value="1"/>
</dbReference>
<evidence type="ECO:0000256" key="1">
    <source>
        <dbReference type="ARBA" id="ARBA00009913"/>
    </source>
</evidence>
<dbReference type="GO" id="GO:0000150">
    <property type="term" value="F:DNA strand exchange activity"/>
    <property type="evidence" value="ECO:0007669"/>
    <property type="project" value="InterPro"/>
</dbReference>
<dbReference type="EMBL" id="JDVG02000386">
    <property type="protein sequence ID" value="KFB72466.1"/>
    <property type="molecule type" value="Genomic_DNA"/>
</dbReference>
<gene>
    <name evidence="3" type="ORF">AW09_002347</name>
</gene>
<dbReference type="InterPro" id="IPR011109">
    <property type="entry name" value="DNA_bind_recombinase_dom"/>
</dbReference>
<comment type="similarity">
    <text evidence="1">Belongs to the site-specific recombinase resolvase family.</text>
</comment>
<accession>A0A080LV46</accession>
<dbReference type="PANTHER" id="PTHR30461:SF26">
    <property type="entry name" value="RESOLVASE HOMOLOG YNEB"/>
    <property type="match status" value="1"/>
</dbReference>
<dbReference type="InterPro" id="IPR038109">
    <property type="entry name" value="DNA_bind_recomb_sf"/>
</dbReference>
<feature type="domain" description="Recombinase" evidence="2">
    <location>
        <begin position="1"/>
        <end position="82"/>
    </location>
</feature>
<dbReference type="Pfam" id="PF07508">
    <property type="entry name" value="Recombinase"/>
    <property type="match status" value="1"/>
</dbReference>
<dbReference type="InterPro" id="IPR025827">
    <property type="entry name" value="Zn_ribbon_recom_dom"/>
</dbReference>
<comment type="caution">
    <text evidence="3">The sequence shown here is derived from an EMBL/GenBank/DDBJ whole genome shotgun (WGS) entry which is preliminary data.</text>
</comment>
<organism evidence="3 4">
    <name type="scientific">Candidatus Accumulibacter phosphatis</name>
    <dbReference type="NCBI Taxonomy" id="327160"/>
    <lineage>
        <taxon>Bacteria</taxon>
        <taxon>Pseudomonadati</taxon>
        <taxon>Pseudomonadota</taxon>
        <taxon>Betaproteobacteria</taxon>
        <taxon>Candidatus Accumulibacter</taxon>
    </lineage>
</organism>